<dbReference type="Proteomes" id="UP000256964">
    <property type="component" value="Unassembled WGS sequence"/>
</dbReference>
<dbReference type="GO" id="GO:0009277">
    <property type="term" value="C:fungal-type cell wall"/>
    <property type="evidence" value="ECO:0007669"/>
    <property type="project" value="InterPro"/>
</dbReference>
<dbReference type="GO" id="GO:0005199">
    <property type="term" value="F:structural constituent of cell wall"/>
    <property type="evidence" value="ECO:0007669"/>
    <property type="project" value="InterPro"/>
</dbReference>
<dbReference type="EMBL" id="KZ857379">
    <property type="protein sequence ID" value="RDX56954.1"/>
    <property type="molecule type" value="Genomic_DNA"/>
</dbReference>
<comment type="subcellular location">
    <subcellularLocation>
        <location evidence="1 6">Secreted</location>
        <location evidence="1 6">Cell wall</location>
    </subcellularLocation>
</comment>
<feature type="chain" id="PRO_5016483148" description="Hydrophobin" evidence="6">
    <location>
        <begin position="19"/>
        <end position="107"/>
    </location>
</feature>
<sequence>MVFSRALILAALPLLAVATAIQGRGGAPSSGASCCSTVGSASDPSIAKELGLLGVVLSGLDVLVGVDCSPITVIGVGSGGCSGGTTVTCTDNSHGGLVEIGCVPITL</sequence>
<name>A0A371DWR3_9APHY</name>
<comment type="similarity">
    <text evidence="2 6">Belongs to the fungal hydrophobin family.</text>
</comment>
<evidence type="ECO:0000256" key="6">
    <source>
        <dbReference type="RuleBase" id="RU365009"/>
    </source>
</evidence>
<keyword evidence="5 6" id="KW-1015">Disulfide bond</keyword>
<dbReference type="CDD" id="cd23507">
    <property type="entry name" value="hydrophobin_I"/>
    <property type="match status" value="1"/>
</dbReference>
<evidence type="ECO:0000256" key="3">
    <source>
        <dbReference type="ARBA" id="ARBA00022512"/>
    </source>
</evidence>
<evidence type="ECO:0000313" key="7">
    <source>
        <dbReference type="EMBL" id="RDX56954.1"/>
    </source>
</evidence>
<keyword evidence="3 6" id="KW-0134">Cell wall</keyword>
<accession>A0A371DWR3</accession>
<protein>
    <recommendedName>
        <fullName evidence="6">Hydrophobin</fullName>
    </recommendedName>
</protein>
<keyword evidence="6" id="KW-0732">Signal</keyword>
<evidence type="ECO:0000256" key="2">
    <source>
        <dbReference type="ARBA" id="ARBA00010446"/>
    </source>
</evidence>
<evidence type="ECO:0000256" key="4">
    <source>
        <dbReference type="ARBA" id="ARBA00022525"/>
    </source>
</evidence>
<evidence type="ECO:0000313" key="8">
    <source>
        <dbReference type="Proteomes" id="UP000256964"/>
    </source>
</evidence>
<dbReference type="AlphaFoldDB" id="A0A371DWR3"/>
<proteinExistence type="inferred from homology"/>
<keyword evidence="8" id="KW-1185">Reference proteome</keyword>
<dbReference type="InterPro" id="IPR001338">
    <property type="entry name" value="Class_I_Hydrophobin"/>
</dbReference>
<keyword evidence="4 6" id="KW-0964">Secreted</keyword>
<gene>
    <name evidence="7" type="ORF">OH76DRAFT_1394687</name>
</gene>
<evidence type="ECO:0000256" key="5">
    <source>
        <dbReference type="ARBA" id="ARBA00023157"/>
    </source>
</evidence>
<evidence type="ECO:0000256" key="1">
    <source>
        <dbReference type="ARBA" id="ARBA00004191"/>
    </source>
</evidence>
<dbReference type="SMART" id="SM00075">
    <property type="entry name" value="HYDRO"/>
    <property type="match status" value="1"/>
</dbReference>
<dbReference type="Pfam" id="PF01185">
    <property type="entry name" value="Hydrophobin"/>
    <property type="match status" value="1"/>
</dbReference>
<feature type="signal peptide" evidence="6">
    <location>
        <begin position="1"/>
        <end position="18"/>
    </location>
</feature>
<organism evidence="7 8">
    <name type="scientific">Lentinus brumalis</name>
    <dbReference type="NCBI Taxonomy" id="2498619"/>
    <lineage>
        <taxon>Eukaryota</taxon>
        <taxon>Fungi</taxon>
        <taxon>Dikarya</taxon>
        <taxon>Basidiomycota</taxon>
        <taxon>Agaricomycotina</taxon>
        <taxon>Agaricomycetes</taxon>
        <taxon>Polyporales</taxon>
        <taxon>Polyporaceae</taxon>
        <taxon>Lentinus</taxon>
    </lineage>
</organism>
<reference evidence="7 8" key="1">
    <citation type="journal article" date="2018" name="Biotechnol. Biofuels">
        <title>Integrative visual omics of the white-rot fungus Polyporus brumalis exposes the biotechnological potential of its oxidative enzymes for delignifying raw plant biomass.</title>
        <authorList>
            <person name="Miyauchi S."/>
            <person name="Rancon A."/>
            <person name="Drula E."/>
            <person name="Hage H."/>
            <person name="Chaduli D."/>
            <person name="Favel A."/>
            <person name="Grisel S."/>
            <person name="Henrissat B."/>
            <person name="Herpoel-Gimbert I."/>
            <person name="Ruiz-Duenas F.J."/>
            <person name="Chevret D."/>
            <person name="Hainaut M."/>
            <person name="Lin J."/>
            <person name="Wang M."/>
            <person name="Pangilinan J."/>
            <person name="Lipzen A."/>
            <person name="Lesage-Meessen L."/>
            <person name="Navarro D."/>
            <person name="Riley R."/>
            <person name="Grigoriev I.V."/>
            <person name="Zhou S."/>
            <person name="Raouche S."/>
            <person name="Rosso M.N."/>
        </authorList>
    </citation>
    <scope>NUCLEOTIDE SEQUENCE [LARGE SCALE GENOMIC DNA]</scope>
    <source>
        <strain evidence="7 8">BRFM 1820</strain>
    </source>
</reference>
<dbReference type="STRING" id="139420.A0A371DWR3"/>